<organism evidence="1">
    <name type="scientific">Salix viminalis</name>
    <name type="common">Common osier</name>
    <name type="synonym">Basket willow</name>
    <dbReference type="NCBI Taxonomy" id="40686"/>
    <lineage>
        <taxon>Eukaryota</taxon>
        <taxon>Viridiplantae</taxon>
        <taxon>Streptophyta</taxon>
        <taxon>Embryophyta</taxon>
        <taxon>Tracheophyta</taxon>
        <taxon>Spermatophyta</taxon>
        <taxon>Magnoliopsida</taxon>
        <taxon>eudicotyledons</taxon>
        <taxon>Gunneridae</taxon>
        <taxon>Pentapetalae</taxon>
        <taxon>rosids</taxon>
        <taxon>fabids</taxon>
        <taxon>Malpighiales</taxon>
        <taxon>Salicaceae</taxon>
        <taxon>Saliceae</taxon>
        <taxon>Salix</taxon>
    </lineage>
</organism>
<dbReference type="CDD" id="cd09272">
    <property type="entry name" value="RNase_HI_RT_Ty1"/>
    <property type="match status" value="1"/>
</dbReference>
<protein>
    <recommendedName>
        <fullName evidence="2">Reverse transcriptase Ty1/copia-type domain-containing protein</fullName>
    </recommendedName>
</protein>
<name>A0A6N2LT56_SALVM</name>
<proteinExistence type="predicted"/>
<sequence>MAVNTTTFKQMIGSLMYLTATRPDLMYSVCLISRYMERPTELHLQVAKRILRYLKGTAELGIAYKRGKEETLIGFADSAYAGDIDDRKSTSGYIFMLGTGVVSWSSKKQPVVSLSTTEAEFIAAAFSACQGIWLRRVLEKLGHTQSKCTTIYCDNSSAIKLSKNPVMHGRSKHIDVKFHFLRDLTKEGTIELIHCPTQEQLADIMTKPLKLEAFLELRNRLDLKVDAPPLPLPLLLPLPTTVDGGGASFGAVYSFLLEPNMDARSVDFSTVALSTAGTEYVSASEATAQAI</sequence>
<dbReference type="EMBL" id="CAADRP010001598">
    <property type="protein sequence ID" value="VFU44423.1"/>
    <property type="molecule type" value="Genomic_DNA"/>
</dbReference>
<dbReference type="AlphaFoldDB" id="A0A6N2LT56"/>
<dbReference type="SUPFAM" id="SSF56672">
    <property type="entry name" value="DNA/RNA polymerases"/>
    <property type="match status" value="1"/>
</dbReference>
<dbReference type="PANTHER" id="PTHR11439:SF517">
    <property type="entry name" value="CYSTEINE-RICH RLK (RECEPTOR-LIKE PROTEIN KINASE) 8"/>
    <property type="match status" value="1"/>
</dbReference>
<dbReference type="PANTHER" id="PTHR11439">
    <property type="entry name" value="GAG-POL-RELATED RETROTRANSPOSON"/>
    <property type="match status" value="1"/>
</dbReference>
<accession>A0A6N2LT56</accession>
<evidence type="ECO:0008006" key="2">
    <source>
        <dbReference type="Google" id="ProtNLM"/>
    </source>
</evidence>
<evidence type="ECO:0000313" key="1">
    <source>
        <dbReference type="EMBL" id="VFU44423.1"/>
    </source>
</evidence>
<gene>
    <name evidence="1" type="ORF">SVIM_LOCUS273106</name>
</gene>
<dbReference type="InterPro" id="IPR043502">
    <property type="entry name" value="DNA/RNA_pol_sf"/>
</dbReference>
<reference evidence="1" key="1">
    <citation type="submission" date="2019-03" db="EMBL/GenBank/DDBJ databases">
        <authorList>
            <person name="Mank J."/>
            <person name="Almeida P."/>
        </authorList>
    </citation>
    <scope>NUCLEOTIDE SEQUENCE</scope>
    <source>
        <strain evidence="1">78183</strain>
    </source>
</reference>